<sequence length="165" mass="17289">MTDIDALSRKVGELLKKRGEQVATAESCTGGMISAALTDIAGSSDWFGYGFVTYSNQAKQDLLGVRVETLNEVGAVSEHTVREMADGALRRSGAHWALAVSGIAGPGGGSPDKPVGTVWFALAGTSGVSEVFVRRFDGDRAAVRRQTVEVALARLIDLLAAPLLV</sequence>
<dbReference type="OrthoDB" id="9801454at2"/>
<dbReference type="SUPFAM" id="SSF142433">
    <property type="entry name" value="CinA-like"/>
    <property type="match status" value="1"/>
</dbReference>
<evidence type="ECO:0000259" key="1">
    <source>
        <dbReference type="Pfam" id="PF02464"/>
    </source>
</evidence>
<protein>
    <submittedName>
        <fullName evidence="2">Nicotinamide-nucleotide amidase</fullName>
    </submittedName>
</protein>
<gene>
    <name evidence="2" type="ORF">DFP86_11531</name>
</gene>
<comment type="caution">
    <text evidence="2">The sequence shown here is derived from an EMBL/GenBank/DDBJ whole genome shotgun (WGS) entry which is preliminary data.</text>
</comment>
<dbReference type="Gene3D" id="3.90.950.20">
    <property type="entry name" value="CinA-like"/>
    <property type="match status" value="1"/>
</dbReference>
<dbReference type="NCBIfam" id="NF002975">
    <property type="entry name" value="PRK03661.1"/>
    <property type="match status" value="1"/>
</dbReference>
<evidence type="ECO:0000313" key="3">
    <source>
        <dbReference type="Proteomes" id="UP000295611"/>
    </source>
</evidence>
<dbReference type="Pfam" id="PF02464">
    <property type="entry name" value="CinA"/>
    <property type="match status" value="1"/>
</dbReference>
<evidence type="ECO:0000313" key="2">
    <source>
        <dbReference type="EMBL" id="TDR73000.1"/>
    </source>
</evidence>
<dbReference type="InterPro" id="IPR008136">
    <property type="entry name" value="CinA_C"/>
</dbReference>
<organism evidence="2 3">
    <name type="scientific">Paludibacterium purpuratum</name>
    <dbReference type="NCBI Taxonomy" id="1144873"/>
    <lineage>
        <taxon>Bacteria</taxon>
        <taxon>Pseudomonadati</taxon>
        <taxon>Pseudomonadota</taxon>
        <taxon>Betaproteobacteria</taxon>
        <taxon>Neisseriales</taxon>
        <taxon>Chromobacteriaceae</taxon>
        <taxon>Paludibacterium</taxon>
    </lineage>
</organism>
<dbReference type="InterPro" id="IPR036653">
    <property type="entry name" value="CinA-like_C"/>
</dbReference>
<dbReference type="Proteomes" id="UP000295611">
    <property type="component" value="Unassembled WGS sequence"/>
</dbReference>
<proteinExistence type="predicted"/>
<feature type="domain" description="CinA C-terminal" evidence="1">
    <location>
        <begin position="6"/>
        <end position="158"/>
    </location>
</feature>
<dbReference type="EMBL" id="SNZP01000015">
    <property type="protein sequence ID" value="TDR73000.1"/>
    <property type="molecule type" value="Genomic_DNA"/>
</dbReference>
<accession>A0A4V3DUH1</accession>
<dbReference type="NCBIfam" id="TIGR00199">
    <property type="entry name" value="PncC_domain"/>
    <property type="match status" value="1"/>
</dbReference>
<reference evidence="2 3" key="1">
    <citation type="submission" date="2019-03" db="EMBL/GenBank/DDBJ databases">
        <title>Genomic Encyclopedia of Type Strains, Phase III (KMG-III): the genomes of soil and plant-associated and newly described type strains.</title>
        <authorList>
            <person name="Whitman W."/>
        </authorList>
    </citation>
    <scope>NUCLEOTIDE SEQUENCE [LARGE SCALE GENOMIC DNA]</scope>
    <source>
        <strain evidence="2 3">CECT 8976</strain>
    </source>
</reference>
<name>A0A4V3DUH1_9NEIS</name>
<keyword evidence="3" id="KW-1185">Reference proteome</keyword>
<dbReference type="AlphaFoldDB" id="A0A4V3DUH1"/>